<evidence type="ECO:0000313" key="3">
    <source>
        <dbReference type="Proteomes" id="UP000281553"/>
    </source>
</evidence>
<feature type="non-terminal residue" evidence="2">
    <location>
        <position position="64"/>
    </location>
</feature>
<accession>A0A3P7NVJ9</accession>
<dbReference type="AlphaFoldDB" id="A0A3P7NVJ9"/>
<keyword evidence="3" id="KW-1185">Reference proteome</keyword>
<feature type="region of interest" description="Disordered" evidence="1">
    <location>
        <begin position="29"/>
        <end position="64"/>
    </location>
</feature>
<sequence>MLGDSPLGIGGTETEIVVEEEQAFLTKLYNQQQQQTTTTSGTKVSQTSESPGRPMVSTLRSLSL</sequence>
<proteinExistence type="predicted"/>
<gene>
    <name evidence="2" type="ORF">DILT_LOCUS18570</name>
</gene>
<evidence type="ECO:0000256" key="1">
    <source>
        <dbReference type="SAM" id="MobiDB-lite"/>
    </source>
</evidence>
<feature type="compositionally biased region" description="Low complexity" evidence="1">
    <location>
        <begin position="31"/>
        <end position="48"/>
    </location>
</feature>
<protein>
    <submittedName>
        <fullName evidence="2">Uncharacterized protein</fullName>
    </submittedName>
</protein>
<name>A0A3P7NVJ9_DIBLA</name>
<dbReference type="Proteomes" id="UP000281553">
    <property type="component" value="Unassembled WGS sequence"/>
</dbReference>
<reference evidence="2 3" key="1">
    <citation type="submission" date="2018-11" db="EMBL/GenBank/DDBJ databases">
        <authorList>
            <consortium name="Pathogen Informatics"/>
        </authorList>
    </citation>
    <scope>NUCLEOTIDE SEQUENCE [LARGE SCALE GENOMIC DNA]</scope>
</reference>
<dbReference type="EMBL" id="UYRU01101633">
    <property type="protein sequence ID" value="VDN41513.1"/>
    <property type="molecule type" value="Genomic_DNA"/>
</dbReference>
<organism evidence="2 3">
    <name type="scientific">Dibothriocephalus latus</name>
    <name type="common">Fish tapeworm</name>
    <name type="synonym">Diphyllobothrium latum</name>
    <dbReference type="NCBI Taxonomy" id="60516"/>
    <lineage>
        <taxon>Eukaryota</taxon>
        <taxon>Metazoa</taxon>
        <taxon>Spiralia</taxon>
        <taxon>Lophotrochozoa</taxon>
        <taxon>Platyhelminthes</taxon>
        <taxon>Cestoda</taxon>
        <taxon>Eucestoda</taxon>
        <taxon>Diphyllobothriidea</taxon>
        <taxon>Diphyllobothriidae</taxon>
        <taxon>Dibothriocephalus</taxon>
    </lineage>
</organism>
<evidence type="ECO:0000313" key="2">
    <source>
        <dbReference type="EMBL" id="VDN41513.1"/>
    </source>
</evidence>